<evidence type="ECO:0000256" key="5">
    <source>
        <dbReference type="ARBA" id="ARBA00022692"/>
    </source>
</evidence>
<feature type="coiled-coil region" evidence="8">
    <location>
        <begin position="98"/>
        <end position="149"/>
    </location>
</feature>
<comment type="caution">
    <text evidence="9">The sequence shown here is derived from an EMBL/GenBank/DDBJ whole genome shotgun (WGS) entry which is preliminary data.</text>
</comment>
<name>A0A9D7XGT1_9BACT</name>
<dbReference type="GO" id="GO:0009279">
    <property type="term" value="C:cell outer membrane"/>
    <property type="evidence" value="ECO:0007669"/>
    <property type="project" value="UniProtKB-SubCell"/>
</dbReference>
<accession>A0A9D7XGT1</accession>
<keyword evidence="3" id="KW-0813">Transport</keyword>
<keyword evidence="7" id="KW-0998">Cell outer membrane</keyword>
<dbReference type="AlphaFoldDB" id="A0A9D7XGT1"/>
<keyword evidence="4" id="KW-1134">Transmembrane beta strand</keyword>
<evidence type="ECO:0000256" key="4">
    <source>
        <dbReference type="ARBA" id="ARBA00022452"/>
    </source>
</evidence>
<evidence type="ECO:0000313" key="9">
    <source>
        <dbReference type="EMBL" id="MBK9717162.1"/>
    </source>
</evidence>
<dbReference type="InterPro" id="IPR051906">
    <property type="entry name" value="TolC-like"/>
</dbReference>
<comment type="subcellular location">
    <subcellularLocation>
        <location evidence="1">Cell outer membrane</location>
    </subcellularLocation>
</comment>
<evidence type="ECO:0000256" key="7">
    <source>
        <dbReference type="ARBA" id="ARBA00023237"/>
    </source>
</evidence>
<comment type="similarity">
    <text evidence="2">Belongs to the outer membrane factor (OMF) (TC 1.B.17) family.</text>
</comment>
<protein>
    <submittedName>
        <fullName evidence="9">TolC family protein</fullName>
    </submittedName>
</protein>
<evidence type="ECO:0000256" key="3">
    <source>
        <dbReference type="ARBA" id="ARBA00022448"/>
    </source>
</evidence>
<keyword evidence="5" id="KW-0812">Transmembrane</keyword>
<dbReference type="PANTHER" id="PTHR30026">
    <property type="entry name" value="OUTER MEMBRANE PROTEIN TOLC"/>
    <property type="match status" value="1"/>
</dbReference>
<gene>
    <name evidence="9" type="ORF">IPO85_06560</name>
</gene>
<keyword evidence="8" id="KW-0175">Coiled coil</keyword>
<dbReference type="SUPFAM" id="SSF56954">
    <property type="entry name" value="Outer membrane efflux proteins (OEP)"/>
    <property type="match status" value="1"/>
</dbReference>
<dbReference type="Proteomes" id="UP000808349">
    <property type="component" value="Unassembled WGS sequence"/>
</dbReference>
<keyword evidence="6" id="KW-0472">Membrane</keyword>
<evidence type="ECO:0000256" key="1">
    <source>
        <dbReference type="ARBA" id="ARBA00004442"/>
    </source>
</evidence>
<evidence type="ECO:0000256" key="2">
    <source>
        <dbReference type="ARBA" id="ARBA00007613"/>
    </source>
</evidence>
<dbReference type="EMBL" id="JADKFW010000004">
    <property type="protein sequence ID" value="MBK9717162.1"/>
    <property type="molecule type" value="Genomic_DNA"/>
</dbReference>
<dbReference type="Pfam" id="PF02321">
    <property type="entry name" value="OEP"/>
    <property type="match status" value="1"/>
</dbReference>
<dbReference type="GO" id="GO:1990281">
    <property type="term" value="C:efflux pump complex"/>
    <property type="evidence" value="ECO:0007669"/>
    <property type="project" value="TreeGrafter"/>
</dbReference>
<organism evidence="9 10">
    <name type="scientific">Candidatus Defluviibacterium haderslevense</name>
    <dbReference type="NCBI Taxonomy" id="2981993"/>
    <lineage>
        <taxon>Bacteria</taxon>
        <taxon>Pseudomonadati</taxon>
        <taxon>Bacteroidota</taxon>
        <taxon>Saprospiria</taxon>
        <taxon>Saprospirales</taxon>
        <taxon>Saprospiraceae</taxon>
        <taxon>Candidatus Defluviibacterium</taxon>
    </lineage>
</organism>
<dbReference type="PANTHER" id="PTHR30026:SF20">
    <property type="entry name" value="OUTER MEMBRANE PROTEIN TOLC"/>
    <property type="match status" value="1"/>
</dbReference>
<dbReference type="InterPro" id="IPR003423">
    <property type="entry name" value="OMP_efflux"/>
</dbReference>
<dbReference type="GO" id="GO:0015562">
    <property type="term" value="F:efflux transmembrane transporter activity"/>
    <property type="evidence" value="ECO:0007669"/>
    <property type="project" value="InterPro"/>
</dbReference>
<dbReference type="Gene3D" id="1.20.1600.10">
    <property type="entry name" value="Outer membrane efflux proteins (OEP)"/>
    <property type="match status" value="1"/>
</dbReference>
<evidence type="ECO:0000313" key="10">
    <source>
        <dbReference type="Proteomes" id="UP000808349"/>
    </source>
</evidence>
<proteinExistence type="inferred from homology"/>
<reference evidence="9 10" key="1">
    <citation type="submission" date="2020-10" db="EMBL/GenBank/DDBJ databases">
        <title>Connecting structure to function with the recovery of over 1000 high-quality activated sludge metagenome-assembled genomes encoding full-length rRNA genes using long-read sequencing.</title>
        <authorList>
            <person name="Singleton C.M."/>
            <person name="Petriglieri F."/>
            <person name="Kristensen J.M."/>
            <person name="Kirkegaard R.H."/>
            <person name="Michaelsen T.Y."/>
            <person name="Andersen M.H."/>
            <person name="Karst S.M."/>
            <person name="Dueholm M.S."/>
            <person name="Nielsen P.H."/>
            <person name="Albertsen M."/>
        </authorList>
    </citation>
    <scope>NUCLEOTIDE SEQUENCE [LARGE SCALE GENOMIC DNA]</scope>
    <source>
        <strain evidence="9">Ribe_18-Q3-R11-54_BAT3C.373</strain>
    </source>
</reference>
<dbReference type="GO" id="GO:0015288">
    <property type="term" value="F:porin activity"/>
    <property type="evidence" value="ECO:0007669"/>
    <property type="project" value="TreeGrafter"/>
</dbReference>
<evidence type="ECO:0000256" key="6">
    <source>
        <dbReference type="ARBA" id="ARBA00023136"/>
    </source>
</evidence>
<evidence type="ECO:0000256" key="8">
    <source>
        <dbReference type="SAM" id="Coils"/>
    </source>
</evidence>
<sequence>MPDFISPAIYDILVKEKLLPTNNASFGGGVPVQFGTKNNLNASLELSTLIFDGSFFVGLKAQKLYKELITKQIAQSEADVRYQVTKAYLASLVVKENLQVLEKNRSNLQNVYKELNEIFKAGFVEKLDVERIELSLQQLDSEKEKLDRIAGITKNLLKFQMNYPLDQPLIQSQTLDDILKSSYIEIMDPAIRLNPQARPEYAVIDQAIKLSQINIKRYKGSYLPSLFGFASHQESLQRTKLFDSKDNSWFPTTVVGLNLNVPIFDGFDRKAKISKAKTVLFRTELQRSEFERGVQLEFENAKTQYINALTSLDSRKKSLVLAEKIYNTSKIKFKEGVGSSLEITTAERDLYQAQANILDAQYNLIVTKVELDKALGKI</sequence>